<organism evidence="1 2">
    <name type="scientific">Candidatus Pullichristensenella stercorigallinarum</name>
    <dbReference type="NCBI Taxonomy" id="2840909"/>
    <lineage>
        <taxon>Bacteria</taxon>
        <taxon>Bacillati</taxon>
        <taxon>Bacillota</taxon>
        <taxon>Clostridia</taxon>
        <taxon>Candidatus Pullichristensenella</taxon>
    </lineage>
</organism>
<reference evidence="1" key="1">
    <citation type="submission" date="2020-10" db="EMBL/GenBank/DDBJ databases">
        <authorList>
            <person name="Gilroy R."/>
        </authorList>
    </citation>
    <scope>NUCLEOTIDE SEQUENCE</scope>
    <source>
        <strain evidence="1">ChiSjej6B24-2974</strain>
    </source>
</reference>
<dbReference type="SUPFAM" id="SSF53901">
    <property type="entry name" value="Thiolase-like"/>
    <property type="match status" value="1"/>
</dbReference>
<name>A0A9D0ZJQ0_9FIRM</name>
<dbReference type="Pfam" id="PF07451">
    <property type="entry name" value="SpoVAD"/>
    <property type="match status" value="1"/>
</dbReference>
<protein>
    <submittedName>
        <fullName evidence="1">Stage V sporulation protein AD</fullName>
    </submittedName>
</protein>
<dbReference type="GO" id="GO:0016746">
    <property type="term" value="F:acyltransferase activity"/>
    <property type="evidence" value="ECO:0007669"/>
    <property type="project" value="InterPro"/>
</dbReference>
<sequence length="338" mass="35877">MVAVRAGKQTFCYERPPRIAAHASIVGPKESKGPLAAYFDEASQDDLFGQKTWELGESEMLRRCAGRAMREGGLTQEEAQAFFSGDLNNQIIATGFAARALGLPFVGLYGACSTFVEGLVLASALISGGYLGNALCAASSHFCTAERQFRFPLEMGTQRPPSAHWTATAAGCALLRAGEGPGLYVTAGTLGRIIDYKIKDANHMGAAMAPAVQSTITAHFDDTGTTAEDFDLIATGDLGWIGRDILLELFRESGRPMPPEKLVDCGASLFYQEQDAHAGGSGCGCVASVTCGWLMKRMEQGELKRILVTGSGAMLSPTSTMQAETIPGIAYAVRLEVK</sequence>
<evidence type="ECO:0000313" key="2">
    <source>
        <dbReference type="Proteomes" id="UP000824260"/>
    </source>
</evidence>
<dbReference type="Gene3D" id="3.40.47.40">
    <property type="entry name" value="Stage V sporulation protein AD"/>
    <property type="match status" value="1"/>
</dbReference>
<reference evidence="1" key="2">
    <citation type="journal article" date="2021" name="PeerJ">
        <title>Extensive microbial diversity within the chicken gut microbiome revealed by metagenomics and culture.</title>
        <authorList>
            <person name="Gilroy R."/>
            <person name="Ravi A."/>
            <person name="Getino M."/>
            <person name="Pursley I."/>
            <person name="Horton D.L."/>
            <person name="Alikhan N.F."/>
            <person name="Baker D."/>
            <person name="Gharbi K."/>
            <person name="Hall N."/>
            <person name="Watson M."/>
            <person name="Adriaenssens E.M."/>
            <person name="Foster-Nyarko E."/>
            <person name="Jarju S."/>
            <person name="Secka A."/>
            <person name="Antonio M."/>
            <person name="Oren A."/>
            <person name="Chaudhuri R.R."/>
            <person name="La Ragione R."/>
            <person name="Hildebrand F."/>
            <person name="Pallen M.J."/>
        </authorList>
    </citation>
    <scope>NUCLEOTIDE SEQUENCE</scope>
    <source>
        <strain evidence="1">ChiSjej6B24-2974</strain>
    </source>
</reference>
<dbReference type="PIRSF" id="PIRSF011570">
    <property type="entry name" value="SpoVAD"/>
    <property type="match status" value="1"/>
</dbReference>
<dbReference type="Proteomes" id="UP000824260">
    <property type="component" value="Unassembled WGS sequence"/>
</dbReference>
<gene>
    <name evidence="1" type="ORF">IAA52_01695</name>
</gene>
<accession>A0A9D0ZJQ0</accession>
<dbReference type="EMBL" id="DVFZ01000018">
    <property type="protein sequence ID" value="HIQ81795.1"/>
    <property type="molecule type" value="Genomic_DNA"/>
</dbReference>
<dbReference type="InterPro" id="IPR016039">
    <property type="entry name" value="Thiolase-like"/>
</dbReference>
<evidence type="ECO:0000313" key="1">
    <source>
        <dbReference type="EMBL" id="HIQ81795.1"/>
    </source>
</evidence>
<comment type="caution">
    <text evidence="1">The sequence shown here is derived from an EMBL/GenBank/DDBJ whole genome shotgun (WGS) entry which is preliminary data.</text>
</comment>
<dbReference type="AlphaFoldDB" id="A0A9D0ZJQ0"/>
<dbReference type="InterPro" id="IPR010894">
    <property type="entry name" value="SpoVAD"/>
</dbReference>
<proteinExistence type="predicted"/>
<dbReference type="InterPro" id="IPR038369">
    <property type="entry name" value="SpoVAD_sf"/>
</dbReference>
<dbReference type="NCBIfam" id="NF006160">
    <property type="entry name" value="PRK08304.1"/>
    <property type="match status" value="1"/>
</dbReference>